<dbReference type="GO" id="GO:0006730">
    <property type="term" value="P:one-carbon metabolic process"/>
    <property type="evidence" value="ECO:0007669"/>
    <property type="project" value="UniProtKB-KW"/>
</dbReference>
<dbReference type="GO" id="GO:0046654">
    <property type="term" value="P:tetrahydrofolate biosynthetic process"/>
    <property type="evidence" value="ECO:0007669"/>
    <property type="project" value="UniProtKB-UniPathway"/>
</dbReference>
<dbReference type="AlphaFoldDB" id="A0A7X3CP78"/>
<evidence type="ECO:0000256" key="6">
    <source>
        <dbReference type="ARBA" id="ARBA00023002"/>
    </source>
</evidence>
<dbReference type="GO" id="GO:0046655">
    <property type="term" value="P:folic acid metabolic process"/>
    <property type="evidence" value="ECO:0007669"/>
    <property type="project" value="TreeGrafter"/>
</dbReference>
<dbReference type="GO" id="GO:0070401">
    <property type="term" value="F:NADP+ binding"/>
    <property type="evidence" value="ECO:0007669"/>
    <property type="project" value="UniProtKB-ARBA"/>
</dbReference>
<dbReference type="PANTHER" id="PTHR48069">
    <property type="entry name" value="DIHYDROFOLATE REDUCTASE"/>
    <property type="match status" value="1"/>
</dbReference>
<dbReference type="PIRSF" id="PIRSF000194">
    <property type="entry name" value="DHFR"/>
    <property type="match status" value="1"/>
</dbReference>
<dbReference type="OrthoDB" id="9804315at2"/>
<comment type="function">
    <text evidence="7 8">Key enzyme in folate metabolism. Catalyzes an essential reaction for de novo glycine and purine synthesis, and for DNA precursor synthesis.</text>
</comment>
<evidence type="ECO:0000259" key="9">
    <source>
        <dbReference type="PROSITE" id="PS51330"/>
    </source>
</evidence>
<dbReference type="UniPathway" id="UPA00077">
    <property type="reaction ID" value="UER00158"/>
</dbReference>
<dbReference type="GO" id="GO:0005829">
    <property type="term" value="C:cytosol"/>
    <property type="evidence" value="ECO:0007669"/>
    <property type="project" value="TreeGrafter"/>
</dbReference>
<evidence type="ECO:0000256" key="8">
    <source>
        <dbReference type="PIRNR" id="PIRNR000194"/>
    </source>
</evidence>
<organism evidence="10 11">
    <name type="scientific">Paenibacillus woosongensis</name>
    <dbReference type="NCBI Taxonomy" id="307580"/>
    <lineage>
        <taxon>Bacteria</taxon>
        <taxon>Bacillati</taxon>
        <taxon>Bacillota</taxon>
        <taxon>Bacilli</taxon>
        <taxon>Bacillales</taxon>
        <taxon>Paenibacillaceae</taxon>
        <taxon>Paenibacillus</taxon>
    </lineage>
</organism>
<dbReference type="InterPro" id="IPR001796">
    <property type="entry name" value="DHFR_dom"/>
</dbReference>
<proteinExistence type="inferred from homology"/>
<keyword evidence="5 8" id="KW-0521">NADP</keyword>
<dbReference type="GO" id="GO:0046452">
    <property type="term" value="P:dihydrofolate metabolic process"/>
    <property type="evidence" value="ECO:0007669"/>
    <property type="project" value="TreeGrafter"/>
</dbReference>
<keyword evidence="6 8" id="KW-0560">Oxidoreductase</keyword>
<evidence type="ECO:0000256" key="2">
    <source>
        <dbReference type="ARBA" id="ARBA00009539"/>
    </source>
</evidence>
<evidence type="ECO:0000256" key="3">
    <source>
        <dbReference type="ARBA" id="ARBA00012856"/>
    </source>
</evidence>
<evidence type="ECO:0000256" key="1">
    <source>
        <dbReference type="ARBA" id="ARBA00004903"/>
    </source>
</evidence>
<comment type="catalytic activity">
    <reaction evidence="8">
        <text>(6S)-5,6,7,8-tetrahydrofolate + NADP(+) = 7,8-dihydrofolate + NADPH + H(+)</text>
        <dbReference type="Rhea" id="RHEA:15009"/>
        <dbReference type="ChEBI" id="CHEBI:15378"/>
        <dbReference type="ChEBI" id="CHEBI:57451"/>
        <dbReference type="ChEBI" id="CHEBI:57453"/>
        <dbReference type="ChEBI" id="CHEBI:57783"/>
        <dbReference type="ChEBI" id="CHEBI:58349"/>
        <dbReference type="EC" id="1.5.1.3"/>
    </reaction>
</comment>
<dbReference type="EC" id="1.5.1.3" evidence="3 8"/>
<dbReference type="PANTHER" id="PTHR48069:SF3">
    <property type="entry name" value="DIHYDROFOLATE REDUCTASE"/>
    <property type="match status" value="1"/>
</dbReference>
<dbReference type="InterPro" id="IPR024072">
    <property type="entry name" value="DHFR-like_dom_sf"/>
</dbReference>
<sequence>MGISLIWAMDRNGLVGKGNDLPWRLPNDMNFFKQKTKGRTVVMGRKTWESLRVRPLPGRRNIVLTGDRSYEAEGAEVLHSVDEVLEIAKDADLMIIGGGSVYGQFIPYADRLFVTRIDAAFEGDVHFPPLDWSEFALAEEIPGIRDEKNLYDHRFMIYERRKG</sequence>
<dbReference type="EMBL" id="WNZW01000013">
    <property type="protein sequence ID" value="MUG47518.1"/>
    <property type="molecule type" value="Genomic_DNA"/>
</dbReference>
<comment type="pathway">
    <text evidence="1 8">Cofactor biosynthesis; tetrahydrofolate biosynthesis; 5,6,7,8-tetrahydrofolate from 7,8-dihydrofolate: step 1/1.</text>
</comment>
<feature type="domain" description="DHFR" evidence="9">
    <location>
        <begin position="2"/>
        <end position="160"/>
    </location>
</feature>
<dbReference type="PRINTS" id="PR00070">
    <property type="entry name" value="DHFR"/>
</dbReference>
<dbReference type="RefSeq" id="WP_155612895.1">
    <property type="nucleotide sequence ID" value="NZ_WNZW01000013.1"/>
</dbReference>
<dbReference type="Pfam" id="PF00186">
    <property type="entry name" value="DHFR_1"/>
    <property type="match status" value="1"/>
</dbReference>
<dbReference type="Proteomes" id="UP000447876">
    <property type="component" value="Unassembled WGS sequence"/>
</dbReference>
<dbReference type="GO" id="GO:0004146">
    <property type="term" value="F:dihydrofolate reductase activity"/>
    <property type="evidence" value="ECO:0007669"/>
    <property type="project" value="UniProtKB-EC"/>
</dbReference>
<comment type="similarity">
    <text evidence="2 8">Belongs to the dihydrofolate reductase family.</text>
</comment>
<comment type="caution">
    <text evidence="10">The sequence shown here is derived from an EMBL/GenBank/DDBJ whole genome shotgun (WGS) entry which is preliminary data.</text>
</comment>
<dbReference type="SUPFAM" id="SSF53597">
    <property type="entry name" value="Dihydrofolate reductase-like"/>
    <property type="match status" value="1"/>
</dbReference>
<evidence type="ECO:0000256" key="5">
    <source>
        <dbReference type="ARBA" id="ARBA00022857"/>
    </source>
</evidence>
<name>A0A7X3CP78_9BACL</name>
<keyword evidence="4 8" id="KW-0554">One-carbon metabolism</keyword>
<evidence type="ECO:0000256" key="4">
    <source>
        <dbReference type="ARBA" id="ARBA00022563"/>
    </source>
</evidence>
<protein>
    <recommendedName>
        <fullName evidence="3 8">Dihydrofolate reductase</fullName>
        <ecNumber evidence="3 8">1.5.1.3</ecNumber>
    </recommendedName>
</protein>
<evidence type="ECO:0000313" key="11">
    <source>
        <dbReference type="Proteomes" id="UP000447876"/>
    </source>
</evidence>
<evidence type="ECO:0000256" key="7">
    <source>
        <dbReference type="ARBA" id="ARBA00025067"/>
    </source>
</evidence>
<dbReference type="InterPro" id="IPR012259">
    <property type="entry name" value="DHFR"/>
</dbReference>
<dbReference type="FunFam" id="3.40.430.10:FF:000001">
    <property type="entry name" value="Dihydrofolate reductase"/>
    <property type="match status" value="1"/>
</dbReference>
<dbReference type="CDD" id="cd00209">
    <property type="entry name" value="DHFR"/>
    <property type="match status" value="1"/>
</dbReference>
<accession>A0A7X3CP78</accession>
<dbReference type="Gene3D" id="3.40.430.10">
    <property type="entry name" value="Dihydrofolate Reductase, subunit A"/>
    <property type="match status" value="1"/>
</dbReference>
<evidence type="ECO:0000313" key="10">
    <source>
        <dbReference type="EMBL" id="MUG47518.1"/>
    </source>
</evidence>
<reference evidence="10 11" key="1">
    <citation type="submission" date="2019-11" db="EMBL/GenBank/DDBJ databases">
        <title>Draft genome sequences of five Paenibacillus species of dairy origin.</title>
        <authorList>
            <person name="Olajide A.M."/>
            <person name="Chen S."/>
            <person name="Lapointe G."/>
        </authorList>
    </citation>
    <scope>NUCLEOTIDE SEQUENCE [LARGE SCALE GENOMIC DNA]</scope>
    <source>
        <strain evidence="10 11">12CR55</strain>
    </source>
</reference>
<dbReference type="PROSITE" id="PS51330">
    <property type="entry name" value="DHFR_2"/>
    <property type="match status" value="1"/>
</dbReference>
<gene>
    <name evidence="10" type="ORF">GNP95_21440</name>
</gene>